<reference evidence="1" key="1">
    <citation type="submission" date="2014-11" db="EMBL/GenBank/DDBJ databases">
        <authorList>
            <person name="Amaro Gonzalez C."/>
        </authorList>
    </citation>
    <scope>NUCLEOTIDE SEQUENCE</scope>
</reference>
<organism evidence="1">
    <name type="scientific">Anguilla anguilla</name>
    <name type="common">European freshwater eel</name>
    <name type="synonym">Muraena anguilla</name>
    <dbReference type="NCBI Taxonomy" id="7936"/>
    <lineage>
        <taxon>Eukaryota</taxon>
        <taxon>Metazoa</taxon>
        <taxon>Chordata</taxon>
        <taxon>Craniata</taxon>
        <taxon>Vertebrata</taxon>
        <taxon>Euteleostomi</taxon>
        <taxon>Actinopterygii</taxon>
        <taxon>Neopterygii</taxon>
        <taxon>Teleostei</taxon>
        <taxon>Anguilliformes</taxon>
        <taxon>Anguillidae</taxon>
        <taxon>Anguilla</taxon>
    </lineage>
</organism>
<protein>
    <submittedName>
        <fullName evidence="1">Uncharacterized protein</fullName>
    </submittedName>
</protein>
<evidence type="ECO:0000313" key="1">
    <source>
        <dbReference type="EMBL" id="JAH42595.1"/>
    </source>
</evidence>
<reference evidence="1" key="2">
    <citation type="journal article" date="2015" name="Fish Shellfish Immunol.">
        <title>Early steps in the European eel (Anguilla anguilla)-Vibrio vulnificus interaction in the gills: Role of the RtxA13 toxin.</title>
        <authorList>
            <person name="Callol A."/>
            <person name="Pajuelo D."/>
            <person name="Ebbesson L."/>
            <person name="Teles M."/>
            <person name="MacKenzie S."/>
            <person name="Amaro C."/>
        </authorList>
    </citation>
    <scope>NUCLEOTIDE SEQUENCE</scope>
</reference>
<sequence length="61" mass="7065">MGLPFLSQEVIYSVMFIYIPQTAANTQYRNPLAHKSCKEYQKIGTDSVANIFMHRDALREK</sequence>
<dbReference type="AlphaFoldDB" id="A0A0E9SPJ1"/>
<name>A0A0E9SPJ1_ANGAN</name>
<dbReference type="EMBL" id="GBXM01065982">
    <property type="protein sequence ID" value="JAH42595.1"/>
    <property type="molecule type" value="Transcribed_RNA"/>
</dbReference>
<proteinExistence type="predicted"/>
<accession>A0A0E9SPJ1</accession>